<dbReference type="GO" id="GO:0000398">
    <property type="term" value="P:mRNA splicing, via spliceosome"/>
    <property type="evidence" value="ECO:0007669"/>
    <property type="project" value="InterPro"/>
</dbReference>
<dbReference type="InterPro" id="IPR012677">
    <property type="entry name" value="Nucleotide-bd_a/b_plait_sf"/>
</dbReference>
<dbReference type="GO" id="GO:0008270">
    <property type="term" value="F:zinc ion binding"/>
    <property type="evidence" value="ECO:0007669"/>
    <property type="project" value="UniProtKB-KW"/>
</dbReference>
<evidence type="ECO:0000313" key="11">
    <source>
        <dbReference type="EMBL" id="KAJ0396431.1"/>
    </source>
</evidence>
<feature type="region of interest" description="Disordered" evidence="9">
    <location>
        <begin position="1"/>
        <end position="22"/>
    </location>
</feature>
<dbReference type="FunFam" id="3.30.70.330:FF:000097">
    <property type="entry name" value="U2 snRNP auxiliary factor large subunit"/>
    <property type="match status" value="1"/>
</dbReference>
<organism evidence="11 12">
    <name type="scientific">Pythium insidiosum</name>
    <name type="common">Pythiosis disease agent</name>
    <dbReference type="NCBI Taxonomy" id="114742"/>
    <lineage>
        <taxon>Eukaryota</taxon>
        <taxon>Sar</taxon>
        <taxon>Stramenopiles</taxon>
        <taxon>Oomycota</taxon>
        <taxon>Peronosporomycetes</taxon>
        <taxon>Pythiales</taxon>
        <taxon>Pythiaceae</taxon>
        <taxon>Pythium</taxon>
    </lineage>
</organism>
<proteinExistence type="predicted"/>
<evidence type="ECO:0000256" key="6">
    <source>
        <dbReference type="ARBA" id="ARBA00022884"/>
    </source>
</evidence>
<keyword evidence="1" id="KW-0507">mRNA processing</keyword>
<dbReference type="EMBL" id="JAKCXM010000295">
    <property type="protein sequence ID" value="KAJ0396431.1"/>
    <property type="molecule type" value="Genomic_DNA"/>
</dbReference>
<keyword evidence="7" id="KW-0508">mRNA splicing</keyword>
<dbReference type="Pfam" id="PF00076">
    <property type="entry name" value="RRM_1"/>
    <property type="match status" value="2"/>
</dbReference>
<name>A0AAD5LF92_PYTIN</name>
<dbReference type="InterPro" id="IPR003954">
    <property type="entry name" value="RRM_euk-type"/>
</dbReference>
<dbReference type="PROSITE" id="PS50102">
    <property type="entry name" value="RRM"/>
    <property type="match status" value="2"/>
</dbReference>
<reference evidence="11" key="1">
    <citation type="submission" date="2021-12" db="EMBL/GenBank/DDBJ databases">
        <title>Prjna785345.</title>
        <authorList>
            <person name="Rujirawat T."/>
            <person name="Krajaejun T."/>
        </authorList>
    </citation>
    <scope>NUCLEOTIDE SEQUENCE</scope>
    <source>
        <strain evidence="11">Pi057C3</strain>
    </source>
</reference>
<evidence type="ECO:0000259" key="10">
    <source>
        <dbReference type="PROSITE" id="PS50102"/>
    </source>
</evidence>
<keyword evidence="3" id="KW-0677">Repeat</keyword>
<keyword evidence="4" id="KW-0863">Zinc-finger</keyword>
<evidence type="ECO:0000256" key="5">
    <source>
        <dbReference type="ARBA" id="ARBA00022833"/>
    </source>
</evidence>
<feature type="domain" description="RRM" evidence="10">
    <location>
        <begin position="110"/>
        <end position="200"/>
    </location>
</feature>
<feature type="domain" description="RRM" evidence="10">
    <location>
        <begin position="26"/>
        <end position="104"/>
    </location>
</feature>
<protein>
    <recommendedName>
        <fullName evidence="10">RRM domain-containing protein</fullName>
    </recommendedName>
</protein>
<dbReference type="SMART" id="SM00361">
    <property type="entry name" value="RRM_1"/>
    <property type="match status" value="1"/>
</dbReference>
<comment type="caution">
    <text evidence="11">The sequence shown here is derived from an EMBL/GenBank/DDBJ whole genome shotgun (WGS) entry which is preliminary data.</text>
</comment>
<dbReference type="CDD" id="cd12232">
    <property type="entry name" value="RRM3_U2AF65"/>
    <property type="match status" value="1"/>
</dbReference>
<dbReference type="Gene3D" id="3.30.70.330">
    <property type="match status" value="3"/>
</dbReference>
<evidence type="ECO:0000256" key="9">
    <source>
        <dbReference type="SAM" id="MobiDB-lite"/>
    </source>
</evidence>
<dbReference type="SMART" id="SM00360">
    <property type="entry name" value="RRM"/>
    <property type="match status" value="2"/>
</dbReference>
<evidence type="ECO:0000256" key="1">
    <source>
        <dbReference type="ARBA" id="ARBA00022664"/>
    </source>
</evidence>
<sequence>MSTPGLPAAIVLPSDSAGGNGETGSNKLIMTNIPVVLTEEQVKELVQPFGELKMFSLVTDPATNQPTGKAVFEYVDSAKADEAIAGLTGIDLGGTPLVVERAPHGANASVVVKMENMISADELVDDEEFADLKEDVEEECKRFGTVVTTEIPRPKNGQSVPGVGNVFVRFDNENEAAAAIKALSGRKFGGKVVQVGYFPLDKFEQKLFA</sequence>
<evidence type="ECO:0000256" key="7">
    <source>
        <dbReference type="ARBA" id="ARBA00023187"/>
    </source>
</evidence>
<keyword evidence="6 8" id="KW-0694">RNA-binding</keyword>
<dbReference type="AlphaFoldDB" id="A0AAD5LF92"/>
<dbReference type="SUPFAM" id="SSF54928">
    <property type="entry name" value="RNA-binding domain, RBD"/>
    <property type="match status" value="1"/>
</dbReference>
<dbReference type="InterPro" id="IPR035979">
    <property type="entry name" value="RBD_domain_sf"/>
</dbReference>
<keyword evidence="2" id="KW-0479">Metal-binding</keyword>
<keyword evidence="12" id="KW-1185">Reference proteome</keyword>
<dbReference type="PRINTS" id="PR01848">
    <property type="entry name" value="U2AUXFACTOR"/>
</dbReference>
<dbReference type="InterPro" id="IPR000504">
    <property type="entry name" value="RRM_dom"/>
</dbReference>
<dbReference type="GO" id="GO:0003723">
    <property type="term" value="F:RNA binding"/>
    <property type="evidence" value="ECO:0007669"/>
    <property type="project" value="UniProtKB-UniRule"/>
</dbReference>
<evidence type="ECO:0000256" key="3">
    <source>
        <dbReference type="ARBA" id="ARBA00022737"/>
    </source>
</evidence>
<dbReference type="Proteomes" id="UP001209570">
    <property type="component" value="Unassembled WGS sequence"/>
</dbReference>
<dbReference type="PANTHER" id="PTHR23139">
    <property type="entry name" value="RNA-BINDING PROTEIN"/>
    <property type="match status" value="1"/>
</dbReference>
<evidence type="ECO:0000313" key="12">
    <source>
        <dbReference type="Proteomes" id="UP001209570"/>
    </source>
</evidence>
<gene>
    <name evidence="11" type="ORF">P43SY_007756</name>
</gene>
<keyword evidence="5" id="KW-0862">Zinc</keyword>
<evidence type="ECO:0000256" key="2">
    <source>
        <dbReference type="ARBA" id="ARBA00022723"/>
    </source>
</evidence>
<accession>A0AAD5LF92</accession>
<dbReference type="InterPro" id="IPR009145">
    <property type="entry name" value="U2AF_small"/>
</dbReference>
<evidence type="ECO:0000256" key="8">
    <source>
        <dbReference type="PROSITE-ProRule" id="PRU00176"/>
    </source>
</evidence>
<evidence type="ECO:0000256" key="4">
    <source>
        <dbReference type="ARBA" id="ARBA00022771"/>
    </source>
</evidence>
<dbReference type="GO" id="GO:0089701">
    <property type="term" value="C:U2AF complex"/>
    <property type="evidence" value="ECO:0007669"/>
    <property type="project" value="InterPro"/>
</dbReference>